<sequence>MSSKTSKSMVWHAKETDNNEMMRHPRDFEDWKKFDLTYPDFASDPRNISSDGFNPFGTLSSNISPRTRNDIDIYIQPLIKELKELWENGVETNDASRDEMFTLQACLLWTVSEFIGLGMLSGWNTYIGLAFPSCNFDSSPLRLPFSKK</sequence>
<evidence type="ECO:0000313" key="1">
    <source>
        <dbReference type="EMBL" id="RDX84960.1"/>
    </source>
</evidence>
<accession>A0A371G327</accession>
<dbReference type="PANTHER" id="PTHR10775:SF158">
    <property type="entry name" value="TNP2-LIKE TRANSPOSON PROTEIN"/>
    <property type="match status" value="1"/>
</dbReference>
<reference evidence="1" key="1">
    <citation type="submission" date="2018-05" db="EMBL/GenBank/DDBJ databases">
        <title>Draft genome of Mucuna pruriens seed.</title>
        <authorList>
            <person name="Nnadi N.E."/>
            <person name="Vos R."/>
            <person name="Hasami M.H."/>
            <person name="Devisetty U.K."/>
            <person name="Aguiy J.C."/>
        </authorList>
    </citation>
    <scope>NUCLEOTIDE SEQUENCE [LARGE SCALE GENOMIC DNA]</scope>
    <source>
        <strain evidence="1">JCA_2017</strain>
    </source>
</reference>
<dbReference type="Pfam" id="PF02992">
    <property type="entry name" value="Transposase_21"/>
    <property type="match status" value="2"/>
</dbReference>
<organism evidence="1 2">
    <name type="scientific">Mucuna pruriens</name>
    <name type="common">Velvet bean</name>
    <name type="synonym">Dolichos pruriens</name>
    <dbReference type="NCBI Taxonomy" id="157652"/>
    <lineage>
        <taxon>Eukaryota</taxon>
        <taxon>Viridiplantae</taxon>
        <taxon>Streptophyta</taxon>
        <taxon>Embryophyta</taxon>
        <taxon>Tracheophyta</taxon>
        <taxon>Spermatophyta</taxon>
        <taxon>Magnoliopsida</taxon>
        <taxon>eudicotyledons</taxon>
        <taxon>Gunneridae</taxon>
        <taxon>Pentapetalae</taxon>
        <taxon>rosids</taxon>
        <taxon>fabids</taxon>
        <taxon>Fabales</taxon>
        <taxon>Fabaceae</taxon>
        <taxon>Papilionoideae</taxon>
        <taxon>50 kb inversion clade</taxon>
        <taxon>NPAAA clade</taxon>
        <taxon>indigoferoid/millettioid clade</taxon>
        <taxon>Phaseoleae</taxon>
        <taxon>Mucuna</taxon>
    </lineage>
</organism>
<protein>
    <submittedName>
        <fullName evidence="1">Uncharacterized protein</fullName>
    </submittedName>
</protein>
<name>A0A371G327_MUCPR</name>
<keyword evidence="2" id="KW-1185">Reference proteome</keyword>
<dbReference type="PANTHER" id="PTHR10775">
    <property type="entry name" value="OS08G0208400 PROTEIN"/>
    <property type="match status" value="1"/>
</dbReference>
<dbReference type="InterPro" id="IPR004242">
    <property type="entry name" value="Transposase_21"/>
</dbReference>
<comment type="caution">
    <text evidence="1">The sequence shown here is derived from an EMBL/GenBank/DDBJ whole genome shotgun (WGS) entry which is preliminary data.</text>
</comment>
<gene>
    <name evidence="1" type="ORF">CR513_33922</name>
</gene>
<evidence type="ECO:0000313" key="2">
    <source>
        <dbReference type="Proteomes" id="UP000257109"/>
    </source>
</evidence>
<dbReference type="AlphaFoldDB" id="A0A371G327"/>
<dbReference type="Proteomes" id="UP000257109">
    <property type="component" value="Unassembled WGS sequence"/>
</dbReference>
<feature type="non-terminal residue" evidence="1">
    <location>
        <position position="1"/>
    </location>
</feature>
<proteinExistence type="predicted"/>
<dbReference type="EMBL" id="QJKJ01006903">
    <property type="protein sequence ID" value="RDX84960.1"/>
    <property type="molecule type" value="Genomic_DNA"/>
</dbReference>
<dbReference type="OrthoDB" id="1304753at2759"/>